<dbReference type="GO" id="GO:0000319">
    <property type="term" value="F:sulfite transmembrane transporter activity"/>
    <property type="evidence" value="ECO:0007669"/>
    <property type="project" value="TreeGrafter"/>
</dbReference>
<feature type="transmembrane region" description="Helical" evidence="8">
    <location>
        <begin position="181"/>
        <end position="207"/>
    </location>
</feature>
<keyword evidence="5 8" id="KW-0812">Transmembrane</keyword>
<gene>
    <name evidence="9" type="ORF">SAMN05878437_1107</name>
</gene>
<keyword evidence="3" id="KW-0813">Transport</keyword>
<dbReference type="InterPro" id="IPR004695">
    <property type="entry name" value="SLAC1/Mae1/Ssu1/TehA"/>
</dbReference>
<comment type="similarity">
    <text evidence="2">Belongs to the tellurite-resistance/dicarboxylate transporter (TDT) family.</text>
</comment>
<dbReference type="InParanoid" id="A0A1M7FVR4"/>
<accession>A0A1M7FVR4</accession>
<dbReference type="EMBL" id="LT670847">
    <property type="protein sequence ID" value="SHM07767.1"/>
    <property type="molecule type" value="Genomic_DNA"/>
</dbReference>
<feature type="transmembrane region" description="Helical" evidence="8">
    <location>
        <begin position="258"/>
        <end position="279"/>
    </location>
</feature>
<dbReference type="InterPro" id="IPR051629">
    <property type="entry name" value="Sulfite_efflux_TDT"/>
</dbReference>
<dbReference type="InterPro" id="IPR038665">
    <property type="entry name" value="Voltage-dep_anion_channel_sf"/>
</dbReference>
<evidence type="ECO:0000256" key="2">
    <source>
        <dbReference type="ARBA" id="ARBA00008566"/>
    </source>
</evidence>
<dbReference type="STRING" id="29571.SAMN05878437_1107"/>
<comment type="subcellular location">
    <subcellularLocation>
        <location evidence="1">Cell membrane</location>
        <topology evidence="1">Multi-pass membrane protein</topology>
    </subcellularLocation>
</comment>
<dbReference type="RefSeq" id="WP_197685642.1">
    <property type="nucleotide sequence ID" value="NZ_LT670847.1"/>
</dbReference>
<name>A0A1M7FVR4_9GAMM</name>
<feature type="transmembrane region" description="Helical" evidence="8">
    <location>
        <begin position="147"/>
        <end position="169"/>
    </location>
</feature>
<dbReference type="PANTHER" id="PTHR31686">
    <property type="match status" value="1"/>
</dbReference>
<evidence type="ECO:0000256" key="4">
    <source>
        <dbReference type="ARBA" id="ARBA00022475"/>
    </source>
</evidence>
<keyword evidence="6 8" id="KW-1133">Transmembrane helix</keyword>
<dbReference type="Pfam" id="PF03595">
    <property type="entry name" value="SLAC1"/>
    <property type="match status" value="1"/>
</dbReference>
<evidence type="ECO:0000256" key="8">
    <source>
        <dbReference type="SAM" id="Phobius"/>
    </source>
</evidence>
<reference evidence="9 10" key="1">
    <citation type="submission" date="2016-11" db="EMBL/GenBank/DDBJ databases">
        <authorList>
            <person name="Jaros S."/>
            <person name="Januszkiewicz K."/>
            <person name="Wedrychowicz H."/>
        </authorList>
    </citation>
    <scope>NUCLEOTIDE SEQUENCE [LARGE SCALE GENOMIC DNA]</scope>
    <source>
        <strain evidence="9 10">ACAM 12</strain>
    </source>
</reference>
<dbReference type="AlphaFoldDB" id="A0A1M7FVR4"/>
<evidence type="ECO:0000256" key="6">
    <source>
        <dbReference type="ARBA" id="ARBA00022989"/>
    </source>
</evidence>
<feature type="transmembrane region" description="Helical" evidence="8">
    <location>
        <begin position="21"/>
        <end position="38"/>
    </location>
</feature>
<evidence type="ECO:0000313" key="10">
    <source>
        <dbReference type="Proteomes" id="UP000190911"/>
    </source>
</evidence>
<feature type="transmembrane region" description="Helical" evidence="8">
    <location>
        <begin position="44"/>
        <end position="65"/>
    </location>
</feature>
<dbReference type="Gene3D" id="1.50.10.150">
    <property type="entry name" value="Voltage-dependent anion channel"/>
    <property type="match status" value="1"/>
</dbReference>
<keyword evidence="7 8" id="KW-0472">Membrane</keyword>
<proteinExistence type="inferred from homology"/>
<organism evidence="9 10">
    <name type="scientific">Vreelandella subglaciescola</name>
    <dbReference type="NCBI Taxonomy" id="29571"/>
    <lineage>
        <taxon>Bacteria</taxon>
        <taxon>Pseudomonadati</taxon>
        <taxon>Pseudomonadota</taxon>
        <taxon>Gammaproteobacteria</taxon>
        <taxon>Oceanospirillales</taxon>
        <taxon>Halomonadaceae</taxon>
        <taxon>Vreelandella</taxon>
    </lineage>
</organism>
<dbReference type="Proteomes" id="UP000190911">
    <property type="component" value="Chromosome I"/>
</dbReference>
<evidence type="ECO:0000313" key="9">
    <source>
        <dbReference type="EMBL" id="SHM07767.1"/>
    </source>
</evidence>
<feature type="transmembrane region" description="Helical" evidence="8">
    <location>
        <begin position="114"/>
        <end position="135"/>
    </location>
</feature>
<feature type="transmembrane region" description="Helical" evidence="8">
    <location>
        <begin position="86"/>
        <end position="108"/>
    </location>
</feature>
<keyword evidence="10" id="KW-1185">Reference proteome</keyword>
<protein>
    <submittedName>
        <fullName evidence="9">Tellurite resistance protein TehA</fullName>
    </submittedName>
</protein>
<dbReference type="CDD" id="cd09319">
    <property type="entry name" value="TDT_like_1"/>
    <property type="match status" value="1"/>
</dbReference>
<feature type="transmembrane region" description="Helical" evidence="8">
    <location>
        <begin position="291"/>
        <end position="309"/>
    </location>
</feature>
<feature type="transmembrane region" description="Helical" evidence="8">
    <location>
        <begin position="219"/>
        <end position="238"/>
    </location>
</feature>
<keyword evidence="4" id="KW-1003">Cell membrane</keyword>
<sequence>MESSQGEDRRFCRALEELSPAYFGMVMATGIVSLAAHFMDRPVIAGVLFALNLVAYPLLWVLYALRLWRFPRRVVSDLTSHQSASGFFTLVAASCVLGSQCLLLMGWYRLALTLWGVALVLWLALTYTIFTAFTIKTHKPAFEKSISGGWLLAVVATQSIALLGALVAAHMPPLYRLEVNFLALSMWLWGGMLYIWMMSLIFYRYSFFHFSPGDLAPPYWINMGAMAISTLAGAQLIINAPDAPFLLSLRPFLKGFTVFYWATGTWWIPMLLILAVWRYVYQRFPLRYDPLYWGAVFPLGMYAASTHNMQRALAMPFLDTLATVFLYVALTAWTVTFYGLCKWLWGMLASRTERARTD</sequence>
<dbReference type="GO" id="GO:0005886">
    <property type="term" value="C:plasma membrane"/>
    <property type="evidence" value="ECO:0007669"/>
    <property type="project" value="UniProtKB-SubCell"/>
</dbReference>
<feature type="transmembrane region" description="Helical" evidence="8">
    <location>
        <begin position="321"/>
        <end position="341"/>
    </location>
</feature>
<evidence type="ECO:0000256" key="5">
    <source>
        <dbReference type="ARBA" id="ARBA00022692"/>
    </source>
</evidence>
<evidence type="ECO:0000256" key="7">
    <source>
        <dbReference type="ARBA" id="ARBA00023136"/>
    </source>
</evidence>
<evidence type="ECO:0000256" key="1">
    <source>
        <dbReference type="ARBA" id="ARBA00004651"/>
    </source>
</evidence>
<dbReference type="PANTHER" id="PTHR31686:SF1">
    <property type="entry name" value="SULFITE EFFLUX PUMP SSU1"/>
    <property type="match status" value="1"/>
</dbReference>
<evidence type="ECO:0000256" key="3">
    <source>
        <dbReference type="ARBA" id="ARBA00022448"/>
    </source>
</evidence>